<evidence type="ECO:0000313" key="2">
    <source>
        <dbReference type="EMBL" id="RDS85877.1"/>
    </source>
</evidence>
<dbReference type="Proteomes" id="UP000255334">
    <property type="component" value="Unassembled WGS sequence"/>
</dbReference>
<evidence type="ECO:0000256" key="1">
    <source>
        <dbReference type="SAM" id="MobiDB-lite"/>
    </source>
</evidence>
<name>A0A370XC69_9GAMM</name>
<comment type="caution">
    <text evidence="2">The sequence shown here is derived from an EMBL/GenBank/DDBJ whole genome shotgun (WGS) entry which is preliminary data.</text>
</comment>
<sequence>MALYHLYTRTTDAAGRRTITALDVEEWDNVDDLLAFFGAPTGYSRTNTLDITWFDQDFGVASRDLLQEQIHVVPRPEPQSVADLRAGRGAVVVDYAQLAERIAARERLDGARTKAAADAWKAARRDDVDLEEQDMRDQGADLEADWAQERRIA</sequence>
<dbReference type="EMBL" id="QRBF01000001">
    <property type="protein sequence ID" value="RDS85877.1"/>
    <property type="molecule type" value="Genomic_DNA"/>
</dbReference>
<protein>
    <submittedName>
        <fullName evidence="2">Uncharacterized protein</fullName>
    </submittedName>
</protein>
<reference evidence="2 3" key="1">
    <citation type="submission" date="2018-07" db="EMBL/GenBank/DDBJ databases">
        <title>Dyella monticola sp. nov. and Dyella psychrodurans sp. nov. isolated from monsoon evergreen broad-leaved forest soil of Dinghu Mountain, China.</title>
        <authorList>
            <person name="Gao Z."/>
            <person name="Qiu L."/>
        </authorList>
    </citation>
    <scope>NUCLEOTIDE SEQUENCE [LARGE SCALE GENOMIC DNA]</scope>
    <source>
        <strain evidence="2 3">4MSK11</strain>
    </source>
</reference>
<feature type="region of interest" description="Disordered" evidence="1">
    <location>
        <begin position="121"/>
        <end position="153"/>
    </location>
</feature>
<accession>A0A370XC69</accession>
<evidence type="ECO:0000313" key="3">
    <source>
        <dbReference type="Proteomes" id="UP000255334"/>
    </source>
</evidence>
<feature type="compositionally biased region" description="Basic and acidic residues" evidence="1">
    <location>
        <begin position="121"/>
        <end position="139"/>
    </location>
</feature>
<keyword evidence="3" id="KW-1185">Reference proteome</keyword>
<gene>
    <name evidence="2" type="ORF">DWU99_00965</name>
</gene>
<dbReference type="RefSeq" id="WP_115476128.1">
    <property type="nucleotide sequence ID" value="NZ_QRBF01000001.1"/>
</dbReference>
<dbReference type="AlphaFoldDB" id="A0A370XC69"/>
<organism evidence="2 3">
    <name type="scientific">Dyella psychrodurans</name>
    <dbReference type="NCBI Taxonomy" id="1927960"/>
    <lineage>
        <taxon>Bacteria</taxon>
        <taxon>Pseudomonadati</taxon>
        <taxon>Pseudomonadota</taxon>
        <taxon>Gammaproteobacteria</taxon>
        <taxon>Lysobacterales</taxon>
        <taxon>Rhodanobacteraceae</taxon>
        <taxon>Dyella</taxon>
    </lineage>
</organism>
<proteinExistence type="predicted"/>